<dbReference type="Pfam" id="PF08141">
    <property type="entry name" value="SspH"/>
    <property type="match status" value="1"/>
</dbReference>
<name>A0A5Q2N4Q3_9FIRM</name>
<evidence type="ECO:0000313" key="4">
    <source>
        <dbReference type="EMBL" id="QGG49291.1"/>
    </source>
</evidence>
<dbReference type="Proteomes" id="UP000366051">
    <property type="component" value="Chromosome"/>
</dbReference>
<dbReference type="GO" id="GO:0030436">
    <property type="term" value="P:asexual sporulation"/>
    <property type="evidence" value="ECO:0007669"/>
    <property type="project" value="InterPro"/>
</dbReference>
<comment type="subcellular location">
    <subcellularLocation>
        <location evidence="1">Spore core</location>
    </subcellularLocation>
</comment>
<dbReference type="AlphaFoldDB" id="A0A5Q2N4Q3"/>
<dbReference type="GO" id="GO:0030435">
    <property type="term" value="P:sporulation resulting in formation of a cellular spore"/>
    <property type="evidence" value="ECO:0007669"/>
    <property type="project" value="UniProtKB-KW"/>
</dbReference>
<dbReference type="GO" id="GO:0042601">
    <property type="term" value="C:endospore-forming forespore"/>
    <property type="evidence" value="ECO:0007669"/>
    <property type="project" value="InterPro"/>
</dbReference>
<accession>A0A5Q2N4Q3</accession>
<organism evidence="4 5">
    <name type="scientific">Heliorestis convoluta</name>
    <dbReference type="NCBI Taxonomy" id="356322"/>
    <lineage>
        <taxon>Bacteria</taxon>
        <taxon>Bacillati</taxon>
        <taxon>Bacillota</taxon>
        <taxon>Clostridia</taxon>
        <taxon>Eubacteriales</taxon>
        <taxon>Heliobacteriaceae</taxon>
        <taxon>Heliorestis</taxon>
    </lineage>
</organism>
<evidence type="ECO:0000313" key="5">
    <source>
        <dbReference type="Proteomes" id="UP000366051"/>
    </source>
</evidence>
<keyword evidence="3" id="KW-0749">Sporulation</keyword>
<dbReference type="OrthoDB" id="1683648at2"/>
<reference evidence="5" key="1">
    <citation type="submission" date="2019-11" db="EMBL/GenBank/DDBJ databases">
        <title>Genome sequence of Heliorestis convoluta strain HH, an alkaliphilic and minimalistic phototrophic bacterium from a soda lake in Egypt.</title>
        <authorList>
            <person name="Dewey E.D."/>
            <person name="Stokes L.M."/>
            <person name="Burchell B.M."/>
            <person name="Shaffer K.N."/>
            <person name="Huntington A.M."/>
            <person name="Baker J.M."/>
            <person name="Nadendla S."/>
            <person name="Giglio M.G."/>
            <person name="Touchman J.W."/>
            <person name="Blankenship R.E."/>
            <person name="Madigan M.T."/>
            <person name="Sattley W.M."/>
        </authorList>
    </citation>
    <scope>NUCLEOTIDE SEQUENCE [LARGE SCALE GENOMIC DNA]</scope>
    <source>
        <strain evidence="5">HH</strain>
    </source>
</reference>
<dbReference type="RefSeq" id="WP_153726300.1">
    <property type="nucleotide sequence ID" value="NZ_CP045875.1"/>
</dbReference>
<dbReference type="NCBIfam" id="TIGR02861">
    <property type="entry name" value="SASP_H"/>
    <property type="match status" value="1"/>
</dbReference>
<dbReference type="KEGG" id="hcv:FTV88_3225"/>
<protein>
    <submittedName>
        <fullName evidence="4">H-type small acid-soluble spore protein</fullName>
    </submittedName>
</protein>
<sequence>MEARRAEEILQSPDTIEVQYQQSSVWIEEVDRGKDTAQVKLLVDGKRIEVPVAALEEKS</sequence>
<dbReference type="InterPro" id="IPR012610">
    <property type="entry name" value="SASP_SspH"/>
</dbReference>
<dbReference type="EMBL" id="CP045875">
    <property type="protein sequence ID" value="QGG49291.1"/>
    <property type="molecule type" value="Genomic_DNA"/>
</dbReference>
<proteinExistence type="inferred from homology"/>
<comment type="similarity">
    <text evidence="2">Belongs to the SspH family.</text>
</comment>
<evidence type="ECO:0000256" key="3">
    <source>
        <dbReference type="ARBA" id="ARBA00022969"/>
    </source>
</evidence>
<gene>
    <name evidence="4" type="primary">sspH</name>
    <name evidence="4" type="ORF">FTV88_3225</name>
</gene>
<dbReference type="HAMAP" id="MF_00667">
    <property type="entry name" value="SspH"/>
    <property type="match status" value="1"/>
</dbReference>
<evidence type="ECO:0000256" key="1">
    <source>
        <dbReference type="ARBA" id="ARBA00004288"/>
    </source>
</evidence>
<keyword evidence="5" id="KW-1185">Reference proteome</keyword>
<evidence type="ECO:0000256" key="2">
    <source>
        <dbReference type="ARBA" id="ARBA00006573"/>
    </source>
</evidence>